<proteinExistence type="predicted"/>
<dbReference type="AlphaFoldDB" id="A0A379FIP3"/>
<sequence length="51" mass="5609">MNTGLNAGLRIEKLSTGYSKREIIKELTVSLLPRGKITVLLGLMAVVNRHC</sequence>
<organism evidence="1 2">
    <name type="scientific">Proteus mirabilis</name>
    <dbReference type="NCBI Taxonomy" id="584"/>
    <lineage>
        <taxon>Bacteria</taxon>
        <taxon>Pseudomonadati</taxon>
        <taxon>Pseudomonadota</taxon>
        <taxon>Gammaproteobacteria</taxon>
        <taxon>Enterobacterales</taxon>
        <taxon>Morganellaceae</taxon>
        <taxon>Proteus</taxon>
    </lineage>
</organism>
<dbReference type="GO" id="GO:0005524">
    <property type="term" value="F:ATP binding"/>
    <property type="evidence" value="ECO:0007669"/>
    <property type="project" value="UniProtKB-KW"/>
</dbReference>
<keyword evidence="1" id="KW-0547">Nucleotide-binding</keyword>
<evidence type="ECO:0000313" key="1">
    <source>
        <dbReference type="EMBL" id="SUC20489.1"/>
    </source>
</evidence>
<keyword evidence="1" id="KW-0067">ATP-binding</keyword>
<dbReference type="Proteomes" id="UP000254191">
    <property type="component" value="Unassembled WGS sequence"/>
</dbReference>
<gene>
    <name evidence="1" type="ORF">NCTC11938_01824</name>
</gene>
<accession>A0A379FIP3</accession>
<evidence type="ECO:0000313" key="2">
    <source>
        <dbReference type="Proteomes" id="UP000254191"/>
    </source>
</evidence>
<name>A0A379FIP3_PROMI</name>
<reference evidence="1 2" key="1">
    <citation type="submission" date="2018-06" db="EMBL/GenBank/DDBJ databases">
        <authorList>
            <consortium name="Pathogen Informatics"/>
            <person name="Doyle S."/>
        </authorList>
    </citation>
    <scope>NUCLEOTIDE SEQUENCE [LARGE SCALE GENOMIC DNA]</scope>
    <source>
        <strain evidence="1 2">NCTC11938</strain>
    </source>
</reference>
<dbReference type="EMBL" id="UGTS01000004">
    <property type="protein sequence ID" value="SUC20489.1"/>
    <property type="molecule type" value="Genomic_DNA"/>
</dbReference>
<protein>
    <submittedName>
        <fullName evidence="1">ABC transporter, ATP-binding subunit</fullName>
    </submittedName>
</protein>